<evidence type="ECO:0000256" key="7">
    <source>
        <dbReference type="SAM" id="Phobius"/>
    </source>
</evidence>
<feature type="transmembrane region" description="Helical" evidence="7">
    <location>
        <begin position="187"/>
        <end position="213"/>
    </location>
</feature>
<evidence type="ECO:0000313" key="9">
    <source>
        <dbReference type="Proteomes" id="UP000655044"/>
    </source>
</evidence>
<dbReference type="AlphaFoldDB" id="A0A8J3WED4"/>
<organism evidence="8 9">
    <name type="scientific">Planobispora rosea</name>
    <dbReference type="NCBI Taxonomy" id="35762"/>
    <lineage>
        <taxon>Bacteria</taxon>
        <taxon>Bacillati</taxon>
        <taxon>Actinomycetota</taxon>
        <taxon>Actinomycetes</taxon>
        <taxon>Streptosporangiales</taxon>
        <taxon>Streptosporangiaceae</taxon>
        <taxon>Planobispora</taxon>
    </lineage>
</organism>
<feature type="region of interest" description="Disordered" evidence="6">
    <location>
        <begin position="250"/>
        <end position="291"/>
    </location>
</feature>
<protein>
    <recommendedName>
        <fullName evidence="10">Cytochrome c oxidase assembly protein</fullName>
    </recommendedName>
</protein>
<dbReference type="Proteomes" id="UP000655044">
    <property type="component" value="Unassembled WGS sequence"/>
</dbReference>
<accession>A0A8J3WED4</accession>
<dbReference type="RefSeq" id="WP_229803280.1">
    <property type="nucleotide sequence ID" value="NZ_BMQP01000018.1"/>
</dbReference>
<feature type="compositionally biased region" description="Low complexity" evidence="6">
    <location>
        <begin position="255"/>
        <end position="264"/>
    </location>
</feature>
<comment type="caution">
    <text evidence="8">The sequence shown here is derived from an EMBL/GenBank/DDBJ whole genome shotgun (WGS) entry which is preliminary data.</text>
</comment>
<evidence type="ECO:0000256" key="3">
    <source>
        <dbReference type="ARBA" id="ARBA00022692"/>
    </source>
</evidence>
<proteinExistence type="predicted"/>
<evidence type="ECO:0000256" key="1">
    <source>
        <dbReference type="ARBA" id="ARBA00004651"/>
    </source>
</evidence>
<feature type="transmembrane region" description="Helical" evidence="7">
    <location>
        <begin position="155"/>
        <end position="175"/>
    </location>
</feature>
<feature type="transmembrane region" description="Helical" evidence="7">
    <location>
        <begin position="225"/>
        <end position="245"/>
    </location>
</feature>
<dbReference type="Pfam" id="PF09678">
    <property type="entry name" value="Caa3_CtaG"/>
    <property type="match status" value="1"/>
</dbReference>
<keyword evidence="4 7" id="KW-1133">Transmembrane helix</keyword>
<evidence type="ECO:0000256" key="2">
    <source>
        <dbReference type="ARBA" id="ARBA00022475"/>
    </source>
</evidence>
<sequence>MSAPHAHAGPDALAAFAPLLAAAAYLLLVARRRALGRSWSPWRSSAFLTGCALLSLALGHVLPFGEGDFRGHMLQHLLIGMLAPLALVLAAPFTLVLGVLPPHRGRRLTRLLRSRTARLIAHPVTALLLTLGGLVVLYCTPLYGLTTATPWAHHLVHAHFLASGYLFAWVIAGPDPAPHRPSVPSRLVVLGVAVAGHAVLSQLMYAGIVFIPGVPDAQRRGGAELMYYGGDIAELLLALALLVTWRPAPGRSPHGAPGEPAAGPRLTRRWRRRAGSAPGWPAAAGRRPGRG</sequence>
<feature type="transmembrane region" description="Helical" evidence="7">
    <location>
        <begin position="120"/>
        <end position="143"/>
    </location>
</feature>
<feature type="transmembrane region" description="Helical" evidence="7">
    <location>
        <begin position="77"/>
        <end position="100"/>
    </location>
</feature>
<evidence type="ECO:0000256" key="6">
    <source>
        <dbReference type="SAM" id="MobiDB-lite"/>
    </source>
</evidence>
<evidence type="ECO:0000256" key="5">
    <source>
        <dbReference type="ARBA" id="ARBA00023136"/>
    </source>
</evidence>
<comment type="subcellular location">
    <subcellularLocation>
        <location evidence="1">Cell membrane</location>
        <topology evidence="1">Multi-pass membrane protein</topology>
    </subcellularLocation>
</comment>
<keyword evidence="3 7" id="KW-0812">Transmembrane</keyword>
<feature type="transmembrane region" description="Helical" evidence="7">
    <location>
        <begin position="12"/>
        <end position="30"/>
    </location>
</feature>
<gene>
    <name evidence="8" type="ORF">Pro02_46480</name>
</gene>
<keyword evidence="9" id="KW-1185">Reference proteome</keyword>
<keyword evidence="2" id="KW-1003">Cell membrane</keyword>
<feature type="transmembrane region" description="Helical" evidence="7">
    <location>
        <begin position="42"/>
        <end position="65"/>
    </location>
</feature>
<name>A0A8J3WED4_PLARO</name>
<reference evidence="8" key="1">
    <citation type="submission" date="2021-01" db="EMBL/GenBank/DDBJ databases">
        <title>Whole genome shotgun sequence of Planobispora rosea NBRC 15558.</title>
        <authorList>
            <person name="Komaki H."/>
            <person name="Tamura T."/>
        </authorList>
    </citation>
    <scope>NUCLEOTIDE SEQUENCE</scope>
    <source>
        <strain evidence="8">NBRC 15558</strain>
    </source>
</reference>
<evidence type="ECO:0000256" key="4">
    <source>
        <dbReference type="ARBA" id="ARBA00022989"/>
    </source>
</evidence>
<dbReference type="EMBL" id="BOOI01000044">
    <property type="protein sequence ID" value="GIH86240.1"/>
    <property type="molecule type" value="Genomic_DNA"/>
</dbReference>
<feature type="compositionally biased region" description="Low complexity" evidence="6">
    <location>
        <begin position="275"/>
        <end position="291"/>
    </location>
</feature>
<evidence type="ECO:0000313" key="8">
    <source>
        <dbReference type="EMBL" id="GIH86240.1"/>
    </source>
</evidence>
<dbReference type="InterPro" id="IPR019108">
    <property type="entry name" value="Caa3_assmbl_CtaG-rel"/>
</dbReference>
<dbReference type="GO" id="GO:0005886">
    <property type="term" value="C:plasma membrane"/>
    <property type="evidence" value="ECO:0007669"/>
    <property type="project" value="UniProtKB-SubCell"/>
</dbReference>
<keyword evidence="5 7" id="KW-0472">Membrane</keyword>
<evidence type="ECO:0008006" key="10">
    <source>
        <dbReference type="Google" id="ProtNLM"/>
    </source>
</evidence>